<dbReference type="SUPFAM" id="SSF69118">
    <property type="entry name" value="AhpD-like"/>
    <property type="match status" value="2"/>
</dbReference>
<dbReference type="Pfam" id="PF02627">
    <property type="entry name" value="CMD"/>
    <property type="match status" value="2"/>
</dbReference>
<keyword evidence="3" id="KW-1185">Reference proteome</keyword>
<protein>
    <submittedName>
        <fullName evidence="2">Alkyl hydroperoxide reductase AhpD</fullName>
        <ecNumber evidence="2">1.11.1.15</ecNumber>
    </submittedName>
</protein>
<dbReference type="Proteomes" id="UP000317243">
    <property type="component" value="Unassembled WGS sequence"/>
</dbReference>
<keyword evidence="2" id="KW-0575">Peroxidase</keyword>
<dbReference type="PANTHER" id="PTHR33930">
    <property type="entry name" value="ALKYL HYDROPEROXIDE REDUCTASE AHPD"/>
    <property type="match status" value="1"/>
</dbReference>
<feature type="domain" description="Carboxymuconolactone decarboxylase-like" evidence="1">
    <location>
        <begin position="138"/>
        <end position="205"/>
    </location>
</feature>
<evidence type="ECO:0000313" key="2">
    <source>
        <dbReference type="EMBL" id="TWT57018.1"/>
    </source>
</evidence>
<name>A0A5C5X2G2_9PLAN</name>
<feature type="domain" description="Carboxymuconolactone decarboxylase-like" evidence="1">
    <location>
        <begin position="47"/>
        <end position="111"/>
    </location>
</feature>
<proteinExistence type="predicted"/>
<gene>
    <name evidence="2" type="primary">ahpD_1</name>
    <name evidence="2" type="ORF">KOR42_03750</name>
</gene>
<dbReference type="PANTHER" id="PTHR33930:SF2">
    <property type="entry name" value="BLR3452 PROTEIN"/>
    <property type="match status" value="1"/>
</dbReference>
<keyword evidence="2" id="KW-0560">Oxidoreductase</keyword>
<dbReference type="EMBL" id="SIHI01000001">
    <property type="protein sequence ID" value="TWT57018.1"/>
    <property type="molecule type" value="Genomic_DNA"/>
</dbReference>
<sequence>MSAFLSPIDPENASEDAAKLLDRVRDMLDGEELPEPFLVYAHVEPFLKDFYMNFKKFVYSDGAIDAKTRSAIALAVAAHAKSKAWGEYFRSRCSKLGFSVQQIAEILAIASTNYMYNTFFKFRDISGTDLFDGMGVGLRAHTFSNTSLGDELVELINVAVSDLNACQPCTAGHVEKAKKLGLSGEQILESIQCAATVYAGAQFLNSVS</sequence>
<dbReference type="InterPro" id="IPR004675">
    <property type="entry name" value="AhpD_core"/>
</dbReference>
<evidence type="ECO:0000259" key="1">
    <source>
        <dbReference type="Pfam" id="PF02627"/>
    </source>
</evidence>
<organism evidence="2 3">
    <name type="scientific">Thalassoglobus neptunius</name>
    <dbReference type="NCBI Taxonomy" id="1938619"/>
    <lineage>
        <taxon>Bacteria</taxon>
        <taxon>Pseudomonadati</taxon>
        <taxon>Planctomycetota</taxon>
        <taxon>Planctomycetia</taxon>
        <taxon>Planctomycetales</taxon>
        <taxon>Planctomycetaceae</taxon>
        <taxon>Thalassoglobus</taxon>
    </lineage>
</organism>
<accession>A0A5C5X2G2</accession>
<dbReference type="GO" id="GO:0051920">
    <property type="term" value="F:peroxiredoxin activity"/>
    <property type="evidence" value="ECO:0007669"/>
    <property type="project" value="InterPro"/>
</dbReference>
<evidence type="ECO:0000313" key="3">
    <source>
        <dbReference type="Proteomes" id="UP000317243"/>
    </source>
</evidence>
<dbReference type="EC" id="1.11.1.15" evidence="2"/>
<dbReference type="RefSeq" id="WP_197440777.1">
    <property type="nucleotide sequence ID" value="NZ_SIHI01000001.1"/>
</dbReference>
<dbReference type="Gene3D" id="1.20.1290.10">
    <property type="entry name" value="AhpD-like"/>
    <property type="match status" value="1"/>
</dbReference>
<dbReference type="AlphaFoldDB" id="A0A5C5X2G2"/>
<reference evidence="2 3" key="1">
    <citation type="submission" date="2019-02" db="EMBL/GenBank/DDBJ databases">
        <title>Deep-cultivation of Planctomycetes and their phenomic and genomic characterization uncovers novel biology.</title>
        <authorList>
            <person name="Wiegand S."/>
            <person name="Jogler M."/>
            <person name="Boedeker C."/>
            <person name="Pinto D."/>
            <person name="Vollmers J."/>
            <person name="Rivas-Marin E."/>
            <person name="Kohn T."/>
            <person name="Peeters S.H."/>
            <person name="Heuer A."/>
            <person name="Rast P."/>
            <person name="Oberbeckmann S."/>
            <person name="Bunk B."/>
            <person name="Jeske O."/>
            <person name="Meyerdierks A."/>
            <person name="Storesund J.E."/>
            <person name="Kallscheuer N."/>
            <person name="Luecker S."/>
            <person name="Lage O.M."/>
            <person name="Pohl T."/>
            <person name="Merkel B.J."/>
            <person name="Hornburger P."/>
            <person name="Mueller R.-W."/>
            <person name="Bruemmer F."/>
            <person name="Labrenz M."/>
            <person name="Spormann A.M."/>
            <person name="Op Den Camp H."/>
            <person name="Overmann J."/>
            <person name="Amann R."/>
            <person name="Jetten M.S.M."/>
            <person name="Mascher T."/>
            <person name="Medema M.H."/>
            <person name="Devos D.P."/>
            <person name="Kaster A.-K."/>
            <person name="Ovreas L."/>
            <person name="Rohde M."/>
            <person name="Galperin M.Y."/>
            <person name="Jogler C."/>
        </authorList>
    </citation>
    <scope>NUCLEOTIDE SEQUENCE [LARGE SCALE GENOMIC DNA]</scope>
    <source>
        <strain evidence="2 3">KOR42</strain>
    </source>
</reference>
<comment type="caution">
    <text evidence="2">The sequence shown here is derived from an EMBL/GenBank/DDBJ whole genome shotgun (WGS) entry which is preliminary data.</text>
</comment>
<dbReference type="InterPro" id="IPR003779">
    <property type="entry name" value="CMD-like"/>
</dbReference>
<dbReference type="InterPro" id="IPR029032">
    <property type="entry name" value="AhpD-like"/>
</dbReference>
<dbReference type="NCBIfam" id="TIGR00778">
    <property type="entry name" value="ahpD_dom"/>
    <property type="match status" value="1"/>
</dbReference>